<protein>
    <submittedName>
        <fullName evidence="2">Glycosyl transferase family 2</fullName>
    </submittedName>
</protein>
<dbReference type="Pfam" id="PF00535">
    <property type="entry name" value="Glycos_transf_2"/>
    <property type="match status" value="1"/>
</dbReference>
<dbReference type="PANTHER" id="PTHR43685:SF2">
    <property type="entry name" value="GLYCOSYLTRANSFERASE 2-LIKE DOMAIN-CONTAINING PROTEIN"/>
    <property type="match status" value="1"/>
</dbReference>
<keyword evidence="2" id="KW-0808">Transferase</keyword>
<dbReference type="GO" id="GO:0016740">
    <property type="term" value="F:transferase activity"/>
    <property type="evidence" value="ECO:0007669"/>
    <property type="project" value="UniProtKB-KW"/>
</dbReference>
<dbReference type="OrthoDB" id="9787979at2"/>
<evidence type="ECO:0000313" key="2">
    <source>
        <dbReference type="EMBL" id="SNS55422.1"/>
    </source>
</evidence>
<dbReference type="InterPro" id="IPR029044">
    <property type="entry name" value="Nucleotide-diphossugar_trans"/>
</dbReference>
<dbReference type="RefSeq" id="WP_089319225.1">
    <property type="nucleotide sequence ID" value="NZ_FZOQ01000008.1"/>
</dbReference>
<dbReference type="PANTHER" id="PTHR43685">
    <property type="entry name" value="GLYCOSYLTRANSFERASE"/>
    <property type="match status" value="1"/>
</dbReference>
<keyword evidence="3" id="KW-1185">Reference proteome</keyword>
<dbReference type="InterPro" id="IPR050834">
    <property type="entry name" value="Glycosyltransf_2"/>
</dbReference>
<accession>A0A239FGW5</accession>
<gene>
    <name evidence="2" type="ORF">SAMN06296052_108156</name>
</gene>
<feature type="domain" description="Glycosyltransferase 2-like" evidence="1">
    <location>
        <begin position="6"/>
        <end position="144"/>
    </location>
</feature>
<evidence type="ECO:0000313" key="3">
    <source>
        <dbReference type="Proteomes" id="UP000198432"/>
    </source>
</evidence>
<proteinExistence type="predicted"/>
<dbReference type="Gene3D" id="3.90.550.10">
    <property type="entry name" value="Spore Coat Polysaccharide Biosynthesis Protein SpsA, Chain A"/>
    <property type="match status" value="1"/>
</dbReference>
<dbReference type="InterPro" id="IPR001173">
    <property type="entry name" value="Glyco_trans_2-like"/>
</dbReference>
<dbReference type="Proteomes" id="UP000198432">
    <property type="component" value="Unassembled WGS sequence"/>
</dbReference>
<sequence>MKKIAVLIPTCNRSGALAVLITSLCFQTEKDFDVIISDQSDQDVLEQNESLLTAIRVLESRGHEVKVLRNMPHKGMAQQRQFLLDQVESPYSLFLDDDLILEDYVIRNMVQTLETEGCGFVANAVIGLSYRDDVRPHQQAIAFWEGKVQPEEVVPQSEAWNRYKLHNAANLLHVQQKYGITADDPRTYKIAWGGGCVLYDTLKLRDIGGFDFWQALPTKHCGEDVLAQLRVMKRYGGCGLLPSGAYHQELKTTVPDRKINAPEYLQI</sequence>
<organism evidence="2 3">
    <name type="scientific">Pontibacter ummariensis</name>
    <dbReference type="NCBI Taxonomy" id="1610492"/>
    <lineage>
        <taxon>Bacteria</taxon>
        <taxon>Pseudomonadati</taxon>
        <taxon>Bacteroidota</taxon>
        <taxon>Cytophagia</taxon>
        <taxon>Cytophagales</taxon>
        <taxon>Hymenobacteraceae</taxon>
        <taxon>Pontibacter</taxon>
    </lineage>
</organism>
<dbReference type="AlphaFoldDB" id="A0A239FGW5"/>
<dbReference type="EMBL" id="FZOQ01000008">
    <property type="protein sequence ID" value="SNS55422.1"/>
    <property type="molecule type" value="Genomic_DNA"/>
</dbReference>
<dbReference type="CDD" id="cd00761">
    <property type="entry name" value="Glyco_tranf_GTA_type"/>
    <property type="match status" value="1"/>
</dbReference>
<reference evidence="3" key="1">
    <citation type="submission" date="2017-06" db="EMBL/GenBank/DDBJ databases">
        <authorList>
            <person name="Varghese N."/>
            <person name="Submissions S."/>
        </authorList>
    </citation>
    <scope>NUCLEOTIDE SEQUENCE [LARGE SCALE GENOMIC DNA]</scope>
    <source>
        <strain evidence="3">NKM1</strain>
    </source>
</reference>
<dbReference type="SUPFAM" id="SSF53448">
    <property type="entry name" value="Nucleotide-diphospho-sugar transferases"/>
    <property type="match status" value="1"/>
</dbReference>
<name>A0A239FGW5_9BACT</name>
<evidence type="ECO:0000259" key="1">
    <source>
        <dbReference type="Pfam" id="PF00535"/>
    </source>
</evidence>